<comment type="caution">
    <text evidence="1">The sequence shown here is derived from an EMBL/GenBank/DDBJ whole genome shotgun (WGS) entry which is preliminary data.</text>
</comment>
<dbReference type="EMBL" id="LRGB01024789">
    <property type="protein sequence ID" value="KZR96495.1"/>
    <property type="molecule type" value="Genomic_DNA"/>
</dbReference>
<dbReference type="AlphaFoldDB" id="A0A164E721"/>
<proteinExistence type="predicted"/>
<feature type="non-terminal residue" evidence="1">
    <location>
        <position position="1"/>
    </location>
</feature>
<name>A0A164E721_9CRUS</name>
<reference evidence="1 2" key="1">
    <citation type="submission" date="2016-03" db="EMBL/GenBank/DDBJ databases">
        <title>EvidentialGene: Evidence-directed Construction of Genes on Genomes.</title>
        <authorList>
            <person name="Gilbert D.G."/>
            <person name="Choi J.-H."/>
            <person name="Mockaitis K."/>
            <person name="Colbourne J."/>
            <person name="Pfrender M."/>
        </authorList>
    </citation>
    <scope>NUCLEOTIDE SEQUENCE [LARGE SCALE GENOMIC DNA]</scope>
    <source>
        <strain evidence="1 2">Xinb3</strain>
        <tissue evidence="1">Complete organism</tissue>
    </source>
</reference>
<dbReference type="Proteomes" id="UP000076858">
    <property type="component" value="Unassembled WGS sequence"/>
</dbReference>
<sequence length="51" mass="5432">CFKTCSVSNSKCNDFSFISLSDVRSLICSISFETSPVCSSVLELSALSASM</sequence>
<gene>
    <name evidence="1" type="ORF">APZ42_009134</name>
</gene>
<keyword evidence="2" id="KW-1185">Reference proteome</keyword>
<evidence type="ECO:0000313" key="1">
    <source>
        <dbReference type="EMBL" id="KZR96495.1"/>
    </source>
</evidence>
<accession>A0A164E721</accession>
<organism evidence="1 2">
    <name type="scientific">Daphnia magna</name>
    <dbReference type="NCBI Taxonomy" id="35525"/>
    <lineage>
        <taxon>Eukaryota</taxon>
        <taxon>Metazoa</taxon>
        <taxon>Ecdysozoa</taxon>
        <taxon>Arthropoda</taxon>
        <taxon>Crustacea</taxon>
        <taxon>Branchiopoda</taxon>
        <taxon>Diplostraca</taxon>
        <taxon>Cladocera</taxon>
        <taxon>Anomopoda</taxon>
        <taxon>Daphniidae</taxon>
        <taxon>Daphnia</taxon>
    </lineage>
</organism>
<protein>
    <submittedName>
        <fullName evidence="1">Uncharacterized protein</fullName>
    </submittedName>
</protein>
<evidence type="ECO:0000313" key="2">
    <source>
        <dbReference type="Proteomes" id="UP000076858"/>
    </source>
</evidence>